<evidence type="ECO:0000313" key="2">
    <source>
        <dbReference type="Proteomes" id="UP001458880"/>
    </source>
</evidence>
<accession>A0AAW1HVL2</accession>
<dbReference type="EMBL" id="JASPKY010000859">
    <property type="protein sequence ID" value="KAK9680920.1"/>
    <property type="molecule type" value="Genomic_DNA"/>
</dbReference>
<gene>
    <name evidence="1" type="ORF">QE152_g38723</name>
</gene>
<comment type="caution">
    <text evidence="1">The sequence shown here is derived from an EMBL/GenBank/DDBJ whole genome shotgun (WGS) entry which is preliminary data.</text>
</comment>
<keyword evidence="2" id="KW-1185">Reference proteome</keyword>
<reference evidence="1 2" key="1">
    <citation type="journal article" date="2024" name="BMC Genomics">
        <title>De novo assembly and annotation of Popillia japonica's genome with initial clues to its potential as an invasive pest.</title>
        <authorList>
            <person name="Cucini C."/>
            <person name="Boschi S."/>
            <person name="Funari R."/>
            <person name="Cardaioli E."/>
            <person name="Iannotti N."/>
            <person name="Marturano G."/>
            <person name="Paoli F."/>
            <person name="Bruttini M."/>
            <person name="Carapelli A."/>
            <person name="Frati F."/>
            <person name="Nardi F."/>
        </authorList>
    </citation>
    <scope>NUCLEOTIDE SEQUENCE [LARGE SCALE GENOMIC DNA]</scope>
    <source>
        <strain evidence="1">DMR45628</strain>
    </source>
</reference>
<protein>
    <submittedName>
        <fullName evidence="1">Uncharacterized protein</fullName>
    </submittedName>
</protein>
<name>A0AAW1HVL2_POPJA</name>
<dbReference type="Proteomes" id="UP001458880">
    <property type="component" value="Unassembled WGS sequence"/>
</dbReference>
<sequence>MPTMILDEDSGDEQDLGIHNLPASQLLAEAEVFNAEKIDNEEEWDDSDELPLSHHVKSKSKKIIKKSYQWDNTQHGRNLILTHNISILRGYLLLPLLMTIHHHCILQSEIGKLT</sequence>
<proteinExistence type="predicted"/>
<organism evidence="1 2">
    <name type="scientific">Popillia japonica</name>
    <name type="common">Japanese beetle</name>
    <dbReference type="NCBI Taxonomy" id="7064"/>
    <lineage>
        <taxon>Eukaryota</taxon>
        <taxon>Metazoa</taxon>
        <taxon>Ecdysozoa</taxon>
        <taxon>Arthropoda</taxon>
        <taxon>Hexapoda</taxon>
        <taxon>Insecta</taxon>
        <taxon>Pterygota</taxon>
        <taxon>Neoptera</taxon>
        <taxon>Endopterygota</taxon>
        <taxon>Coleoptera</taxon>
        <taxon>Polyphaga</taxon>
        <taxon>Scarabaeiformia</taxon>
        <taxon>Scarabaeidae</taxon>
        <taxon>Rutelinae</taxon>
        <taxon>Popillia</taxon>
    </lineage>
</organism>
<dbReference type="AlphaFoldDB" id="A0AAW1HVL2"/>
<evidence type="ECO:0000313" key="1">
    <source>
        <dbReference type="EMBL" id="KAK9680920.1"/>
    </source>
</evidence>